<name>A0A0A9CWF8_ARUDO</name>
<protein>
    <submittedName>
        <fullName evidence="2">Uncharacterized protein</fullName>
    </submittedName>
</protein>
<sequence>MPTGPWRTASCSSISSCTSSSPSSPAGPSTTASTRATTHVSRSCTHSNLCSRSCVTGAKGTRDVLTFVASVICTVYVTACRLVGSLVIRAWFTSSAGRVAAGAAVPDLLSHRQPGDGILRHLRAHHGRRWRLHLAHRPPRRQPGVPRQHDVRRRLCHRHLDPHSPRHGVGVQGDQRRLEAGESVHLGGVHDHPGLDAAGLRGVAPRRRARGHP</sequence>
<proteinExistence type="predicted"/>
<feature type="region of interest" description="Disordered" evidence="1">
    <location>
        <begin position="1"/>
        <end position="38"/>
    </location>
</feature>
<evidence type="ECO:0000313" key="2">
    <source>
        <dbReference type="EMBL" id="JAD78768.1"/>
    </source>
</evidence>
<evidence type="ECO:0000256" key="1">
    <source>
        <dbReference type="SAM" id="MobiDB-lite"/>
    </source>
</evidence>
<feature type="region of interest" description="Disordered" evidence="1">
    <location>
        <begin position="185"/>
        <end position="213"/>
    </location>
</feature>
<reference evidence="2" key="2">
    <citation type="journal article" date="2015" name="Data Brief">
        <title>Shoot transcriptome of the giant reed, Arundo donax.</title>
        <authorList>
            <person name="Barrero R.A."/>
            <person name="Guerrero F.D."/>
            <person name="Moolhuijzen P."/>
            <person name="Goolsby J.A."/>
            <person name="Tidwell J."/>
            <person name="Bellgard S.E."/>
            <person name="Bellgard M.I."/>
        </authorList>
    </citation>
    <scope>NUCLEOTIDE SEQUENCE</scope>
    <source>
        <tissue evidence="2">Shoot tissue taken approximately 20 cm above the soil surface</tissue>
    </source>
</reference>
<accession>A0A0A9CWF8</accession>
<feature type="compositionally biased region" description="Basic and acidic residues" evidence="1">
    <location>
        <begin position="185"/>
        <end position="194"/>
    </location>
</feature>
<feature type="compositionally biased region" description="Low complexity" evidence="1">
    <location>
        <begin position="7"/>
        <end position="38"/>
    </location>
</feature>
<reference evidence="2" key="1">
    <citation type="submission" date="2014-09" db="EMBL/GenBank/DDBJ databases">
        <authorList>
            <person name="Magalhaes I.L.F."/>
            <person name="Oliveira U."/>
            <person name="Santos F.R."/>
            <person name="Vidigal T.H.D.A."/>
            <person name="Brescovit A.D."/>
            <person name="Santos A.J."/>
        </authorList>
    </citation>
    <scope>NUCLEOTIDE SEQUENCE</scope>
    <source>
        <tissue evidence="2">Shoot tissue taken approximately 20 cm above the soil surface</tissue>
    </source>
</reference>
<dbReference type="EMBL" id="GBRH01219127">
    <property type="protein sequence ID" value="JAD78768.1"/>
    <property type="molecule type" value="Transcribed_RNA"/>
</dbReference>
<organism evidence="2">
    <name type="scientific">Arundo donax</name>
    <name type="common">Giant reed</name>
    <name type="synonym">Donax arundinaceus</name>
    <dbReference type="NCBI Taxonomy" id="35708"/>
    <lineage>
        <taxon>Eukaryota</taxon>
        <taxon>Viridiplantae</taxon>
        <taxon>Streptophyta</taxon>
        <taxon>Embryophyta</taxon>
        <taxon>Tracheophyta</taxon>
        <taxon>Spermatophyta</taxon>
        <taxon>Magnoliopsida</taxon>
        <taxon>Liliopsida</taxon>
        <taxon>Poales</taxon>
        <taxon>Poaceae</taxon>
        <taxon>PACMAD clade</taxon>
        <taxon>Arundinoideae</taxon>
        <taxon>Arundineae</taxon>
        <taxon>Arundo</taxon>
    </lineage>
</organism>
<dbReference type="AlphaFoldDB" id="A0A0A9CWF8"/>
<feature type="compositionally biased region" description="Basic residues" evidence="1">
    <location>
        <begin position="204"/>
        <end position="213"/>
    </location>
</feature>